<evidence type="ECO:0000313" key="7">
    <source>
        <dbReference type="Proteomes" id="UP000567795"/>
    </source>
</evidence>
<keyword evidence="1" id="KW-0805">Transcription regulation</keyword>
<comment type="caution">
    <text evidence="6">The sequence shown here is derived from an EMBL/GenBank/DDBJ whole genome shotgun (WGS) entry which is preliminary data.</text>
</comment>
<evidence type="ECO:0000256" key="2">
    <source>
        <dbReference type="ARBA" id="ARBA00023125"/>
    </source>
</evidence>
<dbReference type="Proteomes" id="UP000567795">
    <property type="component" value="Unassembled WGS sequence"/>
</dbReference>
<dbReference type="PROSITE" id="PS51118">
    <property type="entry name" value="HTH_HXLR"/>
    <property type="match status" value="1"/>
</dbReference>
<organism evidence="6 7">
    <name type="scientific">Allostreptomyces psammosilenae</name>
    <dbReference type="NCBI Taxonomy" id="1892865"/>
    <lineage>
        <taxon>Bacteria</taxon>
        <taxon>Bacillati</taxon>
        <taxon>Actinomycetota</taxon>
        <taxon>Actinomycetes</taxon>
        <taxon>Kitasatosporales</taxon>
        <taxon>Streptomycetaceae</taxon>
        <taxon>Allostreptomyces</taxon>
    </lineage>
</organism>
<keyword evidence="2 6" id="KW-0238">DNA-binding</keyword>
<name>A0A853A0F9_9ACTN</name>
<dbReference type="InterPro" id="IPR011991">
    <property type="entry name" value="ArsR-like_HTH"/>
</dbReference>
<reference evidence="6 7" key="1">
    <citation type="submission" date="2020-07" db="EMBL/GenBank/DDBJ databases">
        <title>Sequencing the genomes of 1000 actinobacteria strains.</title>
        <authorList>
            <person name="Klenk H.-P."/>
        </authorList>
    </citation>
    <scope>NUCLEOTIDE SEQUENCE [LARGE SCALE GENOMIC DNA]</scope>
    <source>
        <strain evidence="6 7">DSM 42178</strain>
    </source>
</reference>
<proteinExistence type="predicted"/>
<dbReference type="RefSeq" id="WP_179813215.1">
    <property type="nucleotide sequence ID" value="NZ_JACBZD010000001.1"/>
</dbReference>
<dbReference type="PANTHER" id="PTHR33204:SF29">
    <property type="entry name" value="TRANSCRIPTIONAL REGULATOR"/>
    <property type="match status" value="1"/>
</dbReference>
<keyword evidence="3" id="KW-0804">Transcription</keyword>
<keyword evidence="7" id="KW-1185">Reference proteome</keyword>
<feature type="domain" description="HTH hxlR-type" evidence="5">
    <location>
        <begin position="9"/>
        <end position="107"/>
    </location>
</feature>
<dbReference type="InterPro" id="IPR036390">
    <property type="entry name" value="WH_DNA-bd_sf"/>
</dbReference>
<dbReference type="InterPro" id="IPR002577">
    <property type="entry name" value="HTH_HxlR"/>
</dbReference>
<dbReference type="EMBL" id="JACBZD010000001">
    <property type="protein sequence ID" value="NYI04301.1"/>
    <property type="molecule type" value="Genomic_DNA"/>
</dbReference>
<dbReference type="CDD" id="cd00090">
    <property type="entry name" value="HTH_ARSR"/>
    <property type="match status" value="1"/>
</dbReference>
<dbReference type="GO" id="GO:0003677">
    <property type="term" value="F:DNA binding"/>
    <property type="evidence" value="ECO:0007669"/>
    <property type="project" value="UniProtKB-KW"/>
</dbReference>
<evidence type="ECO:0000256" key="3">
    <source>
        <dbReference type="ARBA" id="ARBA00023163"/>
    </source>
</evidence>
<gene>
    <name evidence="6" type="ORF">FHU37_001244</name>
</gene>
<dbReference type="Gene3D" id="1.10.10.10">
    <property type="entry name" value="Winged helix-like DNA-binding domain superfamily/Winged helix DNA-binding domain"/>
    <property type="match status" value="1"/>
</dbReference>
<feature type="region of interest" description="Disordered" evidence="4">
    <location>
        <begin position="109"/>
        <end position="137"/>
    </location>
</feature>
<evidence type="ECO:0000313" key="6">
    <source>
        <dbReference type="EMBL" id="NYI04301.1"/>
    </source>
</evidence>
<protein>
    <submittedName>
        <fullName evidence="6">DNA-binding HxlR family transcriptional regulator</fullName>
    </submittedName>
</protein>
<evidence type="ECO:0000256" key="4">
    <source>
        <dbReference type="SAM" id="MobiDB-lite"/>
    </source>
</evidence>
<evidence type="ECO:0000259" key="5">
    <source>
        <dbReference type="PROSITE" id="PS51118"/>
    </source>
</evidence>
<evidence type="ECO:0000256" key="1">
    <source>
        <dbReference type="ARBA" id="ARBA00023015"/>
    </source>
</evidence>
<sequence>MTGLGPYTCGLDAVMDVVGGKWKALILWALQERPHRFGELRREVPGISEKMLIQQLRELQGHGVVHRESYHEVPPRVEYSLTPLGASLVALLEPLGAWGDAHLEEIVARGAGSPGDPGAGAAPAERRPALASTPAAR</sequence>
<dbReference type="PANTHER" id="PTHR33204">
    <property type="entry name" value="TRANSCRIPTIONAL REGULATOR, MARR FAMILY"/>
    <property type="match status" value="1"/>
</dbReference>
<dbReference type="AlphaFoldDB" id="A0A853A0F9"/>
<accession>A0A853A0F9</accession>
<dbReference type="Pfam" id="PF01638">
    <property type="entry name" value="HxlR"/>
    <property type="match status" value="1"/>
</dbReference>
<dbReference type="SUPFAM" id="SSF46785">
    <property type="entry name" value="Winged helix' DNA-binding domain"/>
    <property type="match status" value="1"/>
</dbReference>
<dbReference type="InterPro" id="IPR036388">
    <property type="entry name" value="WH-like_DNA-bd_sf"/>
</dbReference>